<dbReference type="HAMAP" id="MF_00308">
    <property type="entry name" value="PfdA"/>
    <property type="match status" value="1"/>
</dbReference>
<comment type="function">
    <text evidence="4 7">Molecular chaperone capable of stabilizing a range of proteins. Seems to fulfill an ATP-independent, HSP70-like function in archaeal de novo protein folding.</text>
</comment>
<evidence type="ECO:0000256" key="8">
    <source>
        <dbReference type="SAM" id="Coils"/>
    </source>
</evidence>
<name>D3E0K9_METRM</name>
<keyword evidence="10" id="KW-1185">Reference proteome</keyword>
<dbReference type="STRING" id="634498.mru_0403"/>
<dbReference type="NCBIfam" id="TIGR00293">
    <property type="entry name" value="prefoldin subunit alpha"/>
    <property type="match status" value="1"/>
</dbReference>
<feature type="coiled-coil region" evidence="8">
    <location>
        <begin position="94"/>
        <end position="121"/>
    </location>
</feature>
<dbReference type="RefSeq" id="WP_012955206.1">
    <property type="nucleotide sequence ID" value="NC_013790.1"/>
</dbReference>
<comment type="similarity">
    <text evidence="7">Belongs to the prefoldin alpha subunit family.</text>
</comment>
<dbReference type="HOGENOM" id="CLU_091867_1_1_2"/>
<evidence type="ECO:0000256" key="2">
    <source>
        <dbReference type="ARBA" id="ARBA00011716"/>
    </source>
</evidence>
<dbReference type="GeneID" id="8770044"/>
<dbReference type="EMBL" id="CP001719">
    <property type="protein sequence ID" value="ADC46255.1"/>
    <property type="molecule type" value="Genomic_DNA"/>
</dbReference>
<protein>
    <recommendedName>
        <fullName evidence="5 7">Prefoldin subunit alpha</fullName>
    </recommendedName>
    <alternativeName>
        <fullName evidence="6 7">GimC subunit alpha</fullName>
    </alternativeName>
</protein>
<keyword evidence="3 7" id="KW-0143">Chaperone</keyword>
<dbReference type="OrthoDB" id="10045at2157"/>
<evidence type="ECO:0000256" key="6">
    <source>
        <dbReference type="ARBA" id="ARBA00044231"/>
    </source>
</evidence>
<sequence>MEDQQKLQQILSQLEVYKQQSELYKTQIDAVQASLAEIKILESTLDDISGKDTIETLVPLGAGSFINAEIKNEDKVIMSLGSGVAVSKTFAEAKETTAAQKKELEETLDKLFADLQQITDIVAQLSPQAEQLMAKAQAQMGQPLY</sequence>
<dbReference type="eggNOG" id="arCOG01341">
    <property type="taxonomic scope" value="Archaea"/>
</dbReference>
<evidence type="ECO:0000256" key="1">
    <source>
        <dbReference type="ARBA" id="ARBA00010048"/>
    </source>
</evidence>
<evidence type="ECO:0000256" key="5">
    <source>
        <dbReference type="ARBA" id="ARBA00044156"/>
    </source>
</evidence>
<dbReference type="KEGG" id="mru:mru_0403"/>
<accession>D3E0K9</accession>
<dbReference type="Gene3D" id="1.10.287.370">
    <property type="match status" value="1"/>
</dbReference>
<evidence type="ECO:0000256" key="3">
    <source>
        <dbReference type="ARBA" id="ARBA00023186"/>
    </source>
</evidence>
<dbReference type="InterPro" id="IPR009053">
    <property type="entry name" value="Prefoldin"/>
</dbReference>
<dbReference type="Proteomes" id="UP000008680">
    <property type="component" value="Chromosome"/>
</dbReference>
<dbReference type="GO" id="GO:0006457">
    <property type="term" value="P:protein folding"/>
    <property type="evidence" value="ECO:0007669"/>
    <property type="project" value="UniProtKB-UniRule"/>
</dbReference>
<evidence type="ECO:0000256" key="4">
    <source>
        <dbReference type="ARBA" id="ARBA00025077"/>
    </source>
</evidence>
<dbReference type="PATRIC" id="fig|634498.28.peg.406"/>
<dbReference type="InterPro" id="IPR011599">
    <property type="entry name" value="PFD_alpha_archaea"/>
</dbReference>
<comment type="similarity">
    <text evidence="1">Belongs to the prefoldin subunit alpha family.</text>
</comment>
<dbReference type="PANTHER" id="PTHR12674:SF2">
    <property type="entry name" value="PREFOLDIN SUBUNIT 5"/>
    <property type="match status" value="1"/>
</dbReference>
<evidence type="ECO:0000313" key="10">
    <source>
        <dbReference type="Proteomes" id="UP000008680"/>
    </source>
</evidence>
<dbReference type="CDD" id="cd23160">
    <property type="entry name" value="Prefoldin_alpha_GimC"/>
    <property type="match status" value="1"/>
</dbReference>
<reference evidence="9 10" key="1">
    <citation type="journal article" date="2010" name="PLoS ONE">
        <title>The genome sequence of the rumen methanogen Methanobrevibacter ruminantium reveals new possibilities for controlling ruminant methane emissions.</title>
        <authorList>
            <person name="Leahy S.C."/>
            <person name="Kelly W.J."/>
            <person name="Altermann E."/>
            <person name="Ronimus R.S."/>
            <person name="Yeoman C.J."/>
            <person name="Pacheco D.M."/>
            <person name="Li D."/>
            <person name="Kong Z."/>
            <person name="McTavish S."/>
            <person name="Sang C."/>
            <person name="Lambie S.C."/>
            <person name="Janssen P.H."/>
            <person name="Dey D."/>
            <person name="Attwood G.T."/>
        </authorList>
    </citation>
    <scope>NUCLEOTIDE SEQUENCE [LARGE SCALE GENOMIC DNA]</scope>
    <source>
        <strain evidence="10">ATCC 35063 / DSM 1093 / JCM 13430 / OCM 146 / M1</strain>
    </source>
</reference>
<gene>
    <name evidence="7 9" type="primary">pfdA</name>
    <name evidence="9" type="ordered locus">mru_0403</name>
</gene>
<evidence type="ECO:0000256" key="7">
    <source>
        <dbReference type="HAMAP-Rule" id="MF_00308"/>
    </source>
</evidence>
<comment type="subunit">
    <text evidence="2 7">Heterohexamer of two alpha and four beta subunits.</text>
</comment>
<dbReference type="GO" id="GO:0005737">
    <property type="term" value="C:cytoplasm"/>
    <property type="evidence" value="ECO:0007669"/>
    <property type="project" value="UniProtKB-SubCell"/>
</dbReference>
<comment type="subcellular location">
    <subcellularLocation>
        <location evidence="7">Cytoplasm</location>
    </subcellularLocation>
</comment>
<proteinExistence type="inferred from homology"/>
<organism evidence="9 10">
    <name type="scientific">Methanobrevibacter ruminantium (strain ATCC 35063 / DSM 1093 / JCM 13430 / OCM 146 / M1)</name>
    <name type="common">Methanobacterium ruminantium</name>
    <dbReference type="NCBI Taxonomy" id="634498"/>
    <lineage>
        <taxon>Archaea</taxon>
        <taxon>Methanobacteriati</taxon>
        <taxon>Methanobacteriota</taxon>
        <taxon>Methanomada group</taxon>
        <taxon>Methanobacteria</taxon>
        <taxon>Methanobacteriales</taxon>
        <taxon>Methanobacteriaceae</taxon>
        <taxon>Methanobrevibacter</taxon>
    </lineage>
</organism>
<dbReference type="Pfam" id="PF02996">
    <property type="entry name" value="Prefoldin"/>
    <property type="match status" value="1"/>
</dbReference>
<keyword evidence="8" id="KW-0175">Coiled coil</keyword>
<evidence type="ECO:0000313" key="9">
    <source>
        <dbReference type="EMBL" id="ADC46255.1"/>
    </source>
</evidence>
<keyword evidence="7" id="KW-0963">Cytoplasm</keyword>
<dbReference type="SUPFAM" id="SSF46579">
    <property type="entry name" value="Prefoldin"/>
    <property type="match status" value="1"/>
</dbReference>
<dbReference type="InterPro" id="IPR004127">
    <property type="entry name" value="Prefoldin_subunit_alpha"/>
</dbReference>
<dbReference type="AlphaFoldDB" id="D3E0K9"/>
<dbReference type="GO" id="GO:0051082">
    <property type="term" value="F:unfolded protein binding"/>
    <property type="evidence" value="ECO:0007669"/>
    <property type="project" value="UniProtKB-UniRule"/>
</dbReference>
<dbReference type="PANTHER" id="PTHR12674">
    <property type="entry name" value="PREFOLDIN SUBUNIT 5"/>
    <property type="match status" value="1"/>
</dbReference>
<dbReference type="GO" id="GO:0016272">
    <property type="term" value="C:prefoldin complex"/>
    <property type="evidence" value="ECO:0007669"/>
    <property type="project" value="UniProtKB-UniRule"/>
</dbReference>